<proteinExistence type="predicted"/>
<evidence type="ECO:0000313" key="2">
    <source>
        <dbReference type="Proteomes" id="UP001359559"/>
    </source>
</evidence>
<protein>
    <submittedName>
        <fullName evidence="1">Uncharacterized protein</fullName>
    </submittedName>
</protein>
<gene>
    <name evidence="1" type="ORF">RJT34_32385</name>
</gene>
<comment type="caution">
    <text evidence="1">The sequence shown here is derived from an EMBL/GenBank/DDBJ whole genome shotgun (WGS) entry which is preliminary data.</text>
</comment>
<sequence>MFFCIFFPLSTKKCTLGLYAELMYVLISYFNKRRVLLSPHPTIKILLIVPTLIDTEEVMVFFLYLIHAIQGEVSITGSLVCKYFGLSFVWLSNACS</sequence>
<dbReference type="Proteomes" id="UP001359559">
    <property type="component" value="Unassembled WGS sequence"/>
</dbReference>
<dbReference type="AlphaFoldDB" id="A0AAN9I5V5"/>
<evidence type="ECO:0000313" key="1">
    <source>
        <dbReference type="EMBL" id="KAK7264775.1"/>
    </source>
</evidence>
<organism evidence="1 2">
    <name type="scientific">Clitoria ternatea</name>
    <name type="common">Butterfly pea</name>
    <dbReference type="NCBI Taxonomy" id="43366"/>
    <lineage>
        <taxon>Eukaryota</taxon>
        <taxon>Viridiplantae</taxon>
        <taxon>Streptophyta</taxon>
        <taxon>Embryophyta</taxon>
        <taxon>Tracheophyta</taxon>
        <taxon>Spermatophyta</taxon>
        <taxon>Magnoliopsida</taxon>
        <taxon>eudicotyledons</taxon>
        <taxon>Gunneridae</taxon>
        <taxon>Pentapetalae</taxon>
        <taxon>rosids</taxon>
        <taxon>fabids</taxon>
        <taxon>Fabales</taxon>
        <taxon>Fabaceae</taxon>
        <taxon>Papilionoideae</taxon>
        <taxon>50 kb inversion clade</taxon>
        <taxon>NPAAA clade</taxon>
        <taxon>indigoferoid/millettioid clade</taxon>
        <taxon>Phaseoleae</taxon>
        <taxon>Clitoria</taxon>
    </lineage>
</organism>
<dbReference type="EMBL" id="JAYKXN010000008">
    <property type="protein sequence ID" value="KAK7264775.1"/>
    <property type="molecule type" value="Genomic_DNA"/>
</dbReference>
<reference evidence="1 2" key="1">
    <citation type="submission" date="2024-01" db="EMBL/GenBank/DDBJ databases">
        <title>The genomes of 5 underutilized Papilionoideae crops provide insights into root nodulation and disease resistance.</title>
        <authorList>
            <person name="Yuan L."/>
        </authorList>
    </citation>
    <scope>NUCLEOTIDE SEQUENCE [LARGE SCALE GENOMIC DNA]</scope>
    <source>
        <strain evidence="1">LY-2023</strain>
        <tissue evidence="1">Leaf</tissue>
    </source>
</reference>
<name>A0AAN9I5V5_CLITE</name>
<keyword evidence="2" id="KW-1185">Reference proteome</keyword>
<accession>A0AAN9I5V5</accession>